<evidence type="ECO:0000256" key="3">
    <source>
        <dbReference type="ARBA" id="ARBA00022692"/>
    </source>
</evidence>
<proteinExistence type="inferred from homology"/>
<keyword evidence="7" id="KW-0418">Kinase</keyword>
<feature type="transmembrane region" description="Helical" evidence="9">
    <location>
        <begin position="74"/>
        <end position="96"/>
    </location>
</feature>
<feature type="compositionally biased region" description="Basic and acidic residues" evidence="8">
    <location>
        <begin position="1"/>
        <end position="10"/>
    </location>
</feature>
<organism evidence="13 14">
    <name type="scientific">Aphanomyces stellatus</name>
    <dbReference type="NCBI Taxonomy" id="120398"/>
    <lineage>
        <taxon>Eukaryota</taxon>
        <taxon>Sar</taxon>
        <taxon>Stramenopiles</taxon>
        <taxon>Oomycota</taxon>
        <taxon>Saprolegniomycetes</taxon>
        <taxon>Saprolegniales</taxon>
        <taxon>Verrucalvaceae</taxon>
        <taxon>Aphanomyces</taxon>
    </lineage>
</organism>
<keyword evidence="5 9" id="KW-0472">Membrane</keyword>
<feature type="domain" description="G-protein coupled receptors family 2 profile 2" evidence="10">
    <location>
        <begin position="191"/>
        <end position="323"/>
    </location>
</feature>
<feature type="region of interest" description="Disordered" evidence="8">
    <location>
        <begin position="1"/>
        <end position="48"/>
    </location>
</feature>
<dbReference type="PROSITE" id="PS51455">
    <property type="entry name" value="PIPK"/>
    <property type="match status" value="1"/>
</dbReference>
<dbReference type="GO" id="GO:0007166">
    <property type="term" value="P:cell surface receptor signaling pathway"/>
    <property type="evidence" value="ECO:0007669"/>
    <property type="project" value="InterPro"/>
</dbReference>
<keyword evidence="7" id="KW-0547">Nucleotide-binding</keyword>
<dbReference type="AlphaFoldDB" id="A0A485LUE5"/>
<keyword evidence="7" id="KW-0808">Transferase</keyword>
<dbReference type="InterPro" id="IPR027484">
    <property type="entry name" value="PInositol-4-P-5-kinase_N"/>
</dbReference>
<dbReference type="Gene3D" id="1.20.1070.10">
    <property type="entry name" value="Rhodopsin 7-helix transmembrane proteins"/>
    <property type="match status" value="1"/>
</dbReference>
<dbReference type="Pfam" id="PF01534">
    <property type="entry name" value="Frizzled"/>
    <property type="match status" value="1"/>
</dbReference>
<evidence type="ECO:0000256" key="7">
    <source>
        <dbReference type="PROSITE-ProRule" id="PRU00781"/>
    </source>
</evidence>
<evidence type="ECO:0000259" key="10">
    <source>
        <dbReference type="PROSITE" id="PS50261"/>
    </source>
</evidence>
<dbReference type="PROSITE" id="PS50261">
    <property type="entry name" value="G_PROTEIN_RECEP_F2_4"/>
    <property type="match status" value="1"/>
</dbReference>
<feature type="transmembrane region" description="Helical" evidence="9">
    <location>
        <begin position="233"/>
        <end position="252"/>
    </location>
</feature>
<dbReference type="SMART" id="SM00330">
    <property type="entry name" value="PIPKc"/>
    <property type="match status" value="1"/>
</dbReference>
<dbReference type="GO" id="GO:0005886">
    <property type="term" value="C:plasma membrane"/>
    <property type="evidence" value="ECO:0007669"/>
    <property type="project" value="TreeGrafter"/>
</dbReference>
<feature type="transmembrane region" description="Helical" evidence="9">
    <location>
        <begin position="301"/>
        <end position="326"/>
    </location>
</feature>
<feature type="transmembrane region" description="Helical" evidence="9">
    <location>
        <begin position="197"/>
        <end position="221"/>
    </location>
</feature>
<dbReference type="OrthoDB" id="70770at2759"/>
<evidence type="ECO:0000313" key="14">
    <source>
        <dbReference type="Proteomes" id="UP000332933"/>
    </source>
</evidence>
<keyword evidence="4 9" id="KW-1133">Transmembrane helix</keyword>
<feature type="transmembrane region" description="Helical" evidence="9">
    <location>
        <begin position="102"/>
        <end position="122"/>
    </location>
</feature>
<accession>A0A485LUE5</accession>
<evidence type="ECO:0000313" key="13">
    <source>
        <dbReference type="EMBL" id="VFU02037.1"/>
    </source>
</evidence>
<dbReference type="PANTHER" id="PTHR23086">
    <property type="entry name" value="PHOSPHATIDYLINOSITOL-4-PHOSPHATE 5-KINASE"/>
    <property type="match status" value="1"/>
</dbReference>
<keyword evidence="14" id="KW-1185">Reference proteome</keyword>
<protein>
    <submittedName>
        <fullName evidence="13">Aste57867_25413 protein</fullName>
    </submittedName>
</protein>
<keyword evidence="6" id="KW-0675">Receptor</keyword>
<evidence type="ECO:0000313" key="12">
    <source>
        <dbReference type="EMBL" id="KAF0682461.1"/>
    </source>
</evidence>
<evidence type="ECO:0000256" key="5">
    <source>
        <dbReference type="ARBA" id="ARBA00023136"/>
    </source>
</evidence>
<sequence>MKRSSMDARPPKRAMSSNDSEDDSDEEMGKPYRASGRPGSVYSRGGGVDASVSAAPTSAAPVNSRPSSKSRRSLYLQIVMALAAIGCFLLGVLVKYKNLSSGIIWGSVLSTLSVITVLLSYASDPLSRQHPNPLVFWRTIADGFFVVRLLSEQFVRCLEYNCSALCTNFNCGCAYTTVAGLGKLPAGRDTCVFFSGFFQFSLLASECWFLCMTLNLFLSLTNPFTDFKRNTKFFHIFSWGIALLSSILLMSLKDFAGYSDFDTCWTNALRNNPVPKLTDQCVNENRSFILHDKTGSLQANYISWGFFYVPMLAFIVVGIVVWIWTYNRLREGLPETYGVRKQSIDRARFLVLAVSLYWTITLGVYVAYLGMKNDVEGKLRLKEIVNFMIAAKGYVDLVIWFQLNDFRVPKLAGLCSKSDQTLDIDLNPQVNAALRREVLFYTTSGIIQAVQQAETLSEDQRVQHLALRPQGVASVDTEANKKYTKTFHDYEPHAFRRIRARFGVDNIRYLKSLSSTAKERLSEGASGAFMFFSGDGSLIVKSTSPDECRFLRSIADDYAAYVCGHPTTLLTRFYGCHCLELYGQKFSFVVMANLFDTPQVIHSRYDIKGSWVNRKGGLPKRGKKVTCRHCNRKYVFESTAKEDFNCDVRLGGHEPNIVLKDSDLTQKLKLDRPVAMTLYRQLEADSNVLCNFGIMDYSLLMGVHDVEFAVDSDDQQRQLSVRNFNNSPQPRSGKRVANTVVGPAYYHLGLIDILQTWTFEKRMERFLKIHLRRVDGDGLSAIEPEKYKKRFQAKMAEILGVSHLLDPDAAPQRDLYQAVQSSQMDIEASDVVEDAPINSMPYLAHTGSVPADSDYMSSHIHL</sequence>
<name>A0A485LUE5_9STRA</name>
<keyword evidence="7" id="KW-0067">ATP-binding</keyword>
<dbReference type="EMBL" id="VJMH01007533">
    <property type="protein sequence ID" value="KAF0682461.1"/>
    <property type="molecule type" value="Genomic_DNA"/>
</dbReference>
<dbReference type="CDD" id="cd00139">
    <property type="entry name" value="PIPKc"/>
    <property type="match status" value="1"/>
</dbReference>
<evidence type="ECO:0000256" key="8">
    <source>
        <dbReference type="SAM" id="MobiDB-lite"/>
    </source>
</evidence>
<dbReference type="PANTHER" id="PTHR23086:SF8">
    <property type="entry name" value="PHOSPHATIDYLINOSITOL 5-PHOSPHATE 4-KINASE, ISOFORM A"/>
    <property type="match status" value="1"/>
</dbReference>
<reference evidence="12" key="2">
    <citation type="submission" date="2019-06" db="EMBL/GenBank/DDBJ databases">
        <title>Genomics analysis of Aphanomyces spp. identifies a new class of oomycete effector associated with host adaptation.</title>
        <authorList>
            <person name="Gaulin E."/>
        </authorList>
    </citation>
    <scope>NUCLEOTIDE SEQUENCE</scope>
    <source>
        <strain evidence="12">CBS 578.67</strain>
    </source>
</reference>
<keyword evidence="3 9" id="KW-0812">Transmembrane</keyword>
<dbReference type="InterPro" id="IPR023610">
    <property type="entry name" value="PInositol-4/5-P-5/4-kinase"/>
</dbReference>
<feature type="transmembrane region" description="Helical" evidence="9">
    <location>
        <begin position="347"/>
        <end position="371"/>
    </location>
</feature>
<dbReference type="SUPFAM" id="SSF56104">
    <property type="entry name" value="SAICAR synthase-like"/>
    <property type="match status" value="1"/>
</dbReference>
<dbReference type="GO" id="GO:0046854">
    <property type="term" value="P:phosphatidylinositol phosphate biosynthetic process"/>
    <property type="evidence" value="ECO:0007669"/>
    <property type="project" value="TreeGrafter"/>
</dbReference>
<dbReference type="GO" id="GO:0004888">
    <property type="term" value="F:transmembrane signaling receptor activity"/>
    <property type="evidence" value="ECO:0007669"/>
    <property type="project" value="InterPro"/>
</dbReference>
<feature type="domain" description="PIPK" evidence="11">
    <location>
        <begin position="426"/>
        <end position="799"/>
    </location>
</feature>
<dbReference type="Pfam" id="PF01504">
    <property type="entry name" value="PIP5K"/>
    <property type="match status" value="1"/>
</dbReference>
<comment type="subcellular location">
    <subcellularLocation>
        <location evidence="1">Membrane</location>
        <topology evidence="1">Multi-pass membrane protein</topology>
    </subcellularLocation>
</comment>
<evidence type="ECO:0000256" key="9">
    <source>
        <dbReference type="SAM" id="Phobius"/>
    </source>
</evidence>
<evidence type="ECO:0000256" key="2">
    <source>
        <dbReference type="ARBA" id="ARBA00008077"/>
    </source>
</evidence>
<dbReference type="InterPro" id="IPR017981">
    <property type="entry name" value="GPCR_2-like_7TM"/>
</dbReference>
<gene>
    <name evidence="13" type="primary">Aste57867_25413</name>
    <name evidence="12" type="ORF">As57867_025334</name>
    <name evidence="13" type="ORF">ASTE57867_25413</name>
</gene>
<evidence type="ECO:0000256" key="1">
    <source>
        <dbReference type="ARBA" id="ARBA00004141"/>
    </source>
</evidence>
<dbReference type="Gene3D" id="3.30.810.10">
    <property type="entry name" value="2-Layer Sandwich"/>
    <property type="match status" value="1"/>
</dbReference>
<dbReference type="Proteomes" id="UP000332933">
    <property type="component" value="Unassembled WGS sequence"/>
</dbReference>
<evidence type="ECO:0000256" key="4">
    <source>
        <dbReference type="ARBA" id="ARBA00022989"/>
    </source>
</evidence>
<dbReference type="Gene3D" id="3.30.800.10">
    <property type="entry name" value="Phosphatidylinositol Phosphate Kinase II Beta"/>
    <property type="match status" value="1"/>
</dbReference>
<dbReference type="InterPro" id="IPR002498">
    <property type="entry name" value="PInositol-4-P-4/5-kinase_core"/>
</dbReference>
<evidence type="ECO:0000259" key="11">
    <source>
        <dbReference type="PROSITE" id="PS51455"/>
    </source>
</evidence>
<evidence type="ECO:0000256" key="6">
    <source>
        <dbReference type="ARBA" id="ARBA00023170"/>
    </source>
</evidence>
<comment type="similarity">
    <text evidence="2">Belongs to the G-protein coupled receptor Fz/Smo family.</text>
</comment>
<dbReference type="GO" id="GO:0016308">
    <property type="term" value="F:1-phosphatidylinositol-4-phosphate 5-kinase activity"/>
    <property type="evidence" value="ECO:0007669"/>
    <property type="project" value="TreeGrafter"/>
</dbReference>
<dbReference type="GO" id="GO:0005524">
    <property type="term" value="F:ATP binding"/>
    <property type="evidence" value="ECO:0007669"/>
    <property type="project" value="UniProtKB-UniRule"/>
</dbReference>
<dbReference type="EMBL" id="CAADRA010007559">
    <property type="protein sequence ID" value="VFU02037.1"/>
    <property type="molecule type" value="Genomic_DNA"/>
</dbReference>
<dbReference type="InterPro" id="IPR027483">
    <property type="entry name" value="PInositol-4-P-4/5-kinase_C_sf"/>
</dbReference>
<reference evidence="13 14" key="1">
    <citation type="submission" date="2019-03" db="EMBL/GenBank/DDBJ databases">
        <authorList>
            <person name="Gaulin E."/>
            <person name="Dumas B."/>
        </authorList>
    </citation>
    <scope>NUCLEOTIDE SEQUENCE [LARGE SCALE GENOMIC DNA]</scope>
    <source>
        <strain evidence="13">CBS 568.67</strain>
    </source>
</reference>
<dbReference type="InterPro" id="IPR000539">
    <property type="entry name" value="Frizzled/Smoothened_7TM"/>
</dbReference>